<proteinExistence type="predicted"/>
<gene>
    <name evidence="2" type="ORF">ABT56_17430</name>
</gene>
<dbReference type="OrthoDB" id="236897at2"/>
<reference evidence="2 3" key="1">
    <citation type="submission" date="2015-05" db="EMBL/GenBank/DDBJ databases">
        <title>Photobacterium galathea sp. nov.</title>
        <authorList>
            <person name="Machado H."/>
            <person name="Gram L."/>
        </authorList>
    </citation>
    <scope>NUCLEOTIDE SEQUENCE [LARGE SCALE GENOMIC DNA]</scope>
    <source>
        <strain evidence="2 3">CGMCC 1.12159</strain>
    </source>
</reference>
<keyword evidence="2" id="KW-0808">Transferase</keyword>
<comment type="caution">
    <text evidence="2">The sequence shown here is derived from an EMBL/GenBank/DDBJ whole genome shotgun (WGS) entry which is preliminary data.</text>
</comment>
<name>A0A0J1GWH5_9GAMM</name>
<evidence type="ECO:0000259" key="1">
    <source>
        <dbReference type="Pfam" id="PF01636"/>
    </source>
</evidence>
<keyword evidence="3" id="KW-1185">Reference proteome</keyword>
<evidence type="ECO:0000313" key="2">
    <source>
        <dbReference type="EMBL" id="KLV03759.1"/>
    </source>
</evidence>
<dbReference type="AlphaFoldDB" id="A0A0J1GWH5"/>
<dbReference type="InterPro" id="IPR011009">
    <property type="entry name" value="Kinase-like_dom_sf"/>
</dbReference>
<accession>A0A0J1GWH5</accession>
<dbReference type="SUPFAM" id="SSF56112">
    <property type="entry name" value="Protein kinase-like (PK-like)"/>
    <property type="match status" value="1"/>
</dbReference>
<dbReference type="Gene3D" id="3.90.1200.10">
    <property type="match status" value="1"/>
</dbReference>
<evidence type="ECO:0000313" key="3">
    <source>
        <dbReference type="Proteomes" id="UP000036097"/>
    </source>
</evidence>
<dbReference type="EMBL" id="LDOT01000026">
    <property type="protein sequence ID" value="KLV03759.1"/>
    <property type="molecule type" value="Genomic_DNA"/>
</dbReference>
<dbReference type="STRING" id="1195763.ABT56_17430"/>
<dbReference type="Proteomes" id="UP000036097">
    <property type="component" value="Unassembled WGS sequence"/>
</dbReference>
<protein>
    <submittedName>
        <fullName evidence="2">Phosphotransferase</fullName>
    </submittedName>
</protein>
<dbReference type="RefSeq" id="WP_047880186.1">
    <property type="nucleotide sequence ID" value="NZ_LDOT01000026.1"/>
</dbReference>
<dbReference type="Pfam" id="PF01636">
    <property type="entry name" value="APH"/>
    <property type="match status" value="1"/>
</dbReference>
<dbReference type="GO" id="GO:0016740">
    <property type="term" value="F:transferase activity"/>
    <property type="evidence" value="ECO:0007669"/>
    <property type="project" value="UniProtKB-KW"/>
</dbReference>
<feature type="domain" description="Aminoglycoside phosphotransferase" evidence="1">
    <location>
        <begin position="111"/>
        <end position="162"/>
    </location>
</feature>
<sequence>MAKLEDSRKSNIHKKGSVVYRPLNTWSKSVHRFLHHLEQEGITESPRFIGIEGNQEKLSLVEGLTFDYPLIGNIATSEALITAAKLLRRIHDASVSFLHQKNTTSLNWMLEPREPYEVICHGDFAPYNIALIGNNVVGVFDFDAAHPAPRLWDIAYALYCWAPFKTDNVDRLGTFTEQTQRAKLFCDSYGLTSEQKSQLPEFMFLRIQALVNFMKKEAMKGNRQFADNIEQGHHLAYLSDIEYIKSNAEEIRHGLIY</sequence>
<dbReference type="InterPro" id="IPR002575">
    <property type="entry name" value="Aminoglycoside_PTrfase"/>
</dbReference>
<dbReference type="PATRIC" id="fig|1195763.3.peg.3717"/>
<organism evidence="2 3">
    <name type="scientific">Photobacterium aquae</name>
    <dbReference type="NCBI Taxonomy" id="1195763"/>
    <lineage>
        <taxon>Bacteria</taxon>
        <taxon>Pseudomonadati</taxon>
        <taxon>Pseudomonadota</taxon>
        <taxon>Gammaproteobacteria</taxon>
        <taxon>Vibrionales</taxon>
        <taxon>Vibrionaceae</taxon>
        <taxon>Photobacterium</taxon>
    </lineage>
</organism>